<dbReference type="NCBIfam" id="NF033621">
    <property type="entry name" value="de_GSH_amidase"/>
    <property type="match status" value="1"/>
</dbReference>
<dbReference type="CDD" id="cd07581">
    <property type="entry name" value="nitrilase_3"/>
    <property type="match status" value="1"/>
</dbReference>
<dbReference type="EMBL" id="JAJHNU010000001">
    <property type="protein sequence ID" value="MDN4121058.1"/>
    <property type="molecule type" value="Genomic_DNA"/>
</dbReference>
<dbReference type="InterPro" id="IPR003010">
    <property type="entry name" value="C-N_Hydrolase"/>
</dbReference>
<comment type="caution">
    <text evidence="3">The sequence shown here is derived from an EMBL/GenBank/DDBJ whole genome shotgun (WGS) entry which is preliminary data.</text>
</comment>
<dbReference type="Gene3D" id="3.60.110.10">
    <property type="entry name" value="Carbon-nitrogen hydrolase"/>
    <property type="match status" value="1"/>
</dbReference>
<comment type="similarity">
    <text evidence="1">Belongs to the carbon-nitrogen hydrolase superfamily. NIT1/NIT2 family.</text>
</comment>
<gene>
    <name evidence="3" type="ORF">LMS43_07135</name>
</gene>
<dbReference type="PROSITE" id="PS01227">
    <property type="entry name" value="UPF0012"/>
    <property type="match status" value="1"/>
</dbReference>
<evidence type="ECO:0000313" key="4">
    <source>
        <dbReference type="Proteomes" id="UP001168613"/>
    </source>
</evidence>
<dbReference type="InterPro" id="IPR001110">
    <property type="entry name" value="UPF0012_CS"/>
</dbReference>
<evidence type="ECO:0000313" key="3">
    <source>
        <dbReference type="EMBL" id="MDN4121058.1"/>
    </source>
</evidence>
<dbReference type="Pfam" id="PF00795">
    <property type="entry name" value="CN_hydrolase"/>
    <property type="match status" value="1"/>
</dbReference>
<protein>
    <submittedName>
        <fullName evidence="3">Deaminated glutathione amidase</fullName>
    </submittedName>
</protein>
<organism evidence="3 4">
    <name type="scientific">Alcaligenes endophyticus</name>
    <dbReference type="NCBI Taxonomy" id="1929088"/>
    <lineage>
        <taxon>Bacteria</taxon>
        <taxon>Pseudomonadati</taxon>
        <taxon>Pseudomonadota</taxon>
        <taxon>Betaproteobacteria</taxon>
        <taxon>Burkholderiales</taxon>
        <taxon>Alcaligenaceae</taxon>
        <taxon>Alcaligenes</taxon>
    </lineage>
</organism>
<sequence>MKVALGQFAVEIESEKNLLTCLDLMQKSQQAGADLLVLPEGICSRNIADPELVLKAAQAIDGPFITRLAEATVHNALTVVFCMHVPVPDKHNKVWNVQVVLAGGKVAAAYKKLHLYDAFATRESDYVEPGSDVPPLLTIAGFKVGLMTCYDLRFPELARRLCSDGAEVLLCPSAWLKGPLKEHHWHVLNTARALENTAYVVSAGECGPRNIGMSMVVDPLGVVVAQAAENPALLFCELDKARVEHARRVLPVLQNRRFIRPELQTKKTA</sequence>
<dbReference type="PROSITE" id="PS50263">
    <property type="entry name" value="CN_HYDROLASE"/>
    <property type="match status" value="1"/>
</dbReference>
<dbReference type="InterPro" id="IPR047999">
    <property type="entry name" value="De_GSH_amidase"/>
</dbReference>
<dbReference type="PANTHER" id="PTHR23088">
    <property type="entry name" value="NITRILASE-RELATED"/>
    <property type="match status" value="1"/>
</dbReference>
<dbReference type="InterPro" id="IPR036526">
    <property type="entry name" value="C-N_Hydrolase_sf"/>
</dbReference>
<dbReference type="PANTHER" id="PTHR23088:SF27">
    <property type="entry name" value="DEAMINATED GLUTATHIONE AMIDASE"/>
    <property type="match status" value="1"/>
</dbReference>
<evidence type="ECO:0000256" key="1">
    <source>
        <dbReference type="ARBA" id="ARBA00010613"/>
    </source>
</evidence>
<evidence type="ECO:0000259" key="2">
    <source>
        <dbReference type="PROSITE" id="PS50263"/>
    </source>
</evidence>
<dbReference type="RefSeq" id="WP_266124950.1">
    <property type="nucleotide sequence ID" value="NZ_JAJHNU010000001.1"/>
</dbReference>
<keyword evidence="4" id="KW-1185">Reference proteome</keyword>
<feature type="domain" description="CN hydrolase" evidence="2">
    <location>
        <begin position="1"/>
        <end position="240"/>
    </location>
</feature>
<dbReference type="SUPFAM" id="SSF56317">
    <property type="entry name" value="Carbon-nitrogen hydrolase"/>
    <property type="match status" value="1"/>
</dbReference>
<name>A0ABT8EID9_9BURK</name>
<dbReference type="Proteomes" id="UP001168613">
    <property type="component" value="Unassembled WGS sequence"/>
</dbReference>
<accession>A0ABT8EID9</accession>
<proteinExistence type="inferred from homology"/>
<reference evidence="3" key="1">
    <citation type="submission" date="2021-11" db="EMBL/GenBank/DDBJ databases">
        <title>Draft genome sequence of Alcaligenes endophyticus type strain CCUG 75668T.</title>
        <authorList>
            <person name="Salva-Serra F."/>
            <person name="Duran R.E."/>
            <person name="Seeger M."/>
            <person name="Moore E.R.B."/>
            <person name="Jaen-Luchoro D."/>
        </authorList>
    </citation>
    <scope>NUCLEOTIDE SEQUENCE</scope>
    <source>
        <strain evidence="3">CCUG 75668</strain>
    </source>
</reference>